<evidence type="ECO:0000259" key="5">
    <source>
        <dbReference type="PROSITE" id="PS50013"/>
    </source>
</evidence>
<dbReference type="Gene3D" id="2.40.50.40">
    <property type="match status" value="1"/>
</dbReference>
<feature type="compositionally biased region" description="Basic and acidic residues" evidence="4">
    <location>
        <begin position="263"/>
        <end position="275"/>
    </location>
</feature>
<dbReference type="Proteomes" id="UP001583177">
    <property type="component" value="Unassembled WGS sequence"/>
</dbReference>
<feature type="region of interest" description="Disordered" evidence="4">
    <location>
        <begin position="46"/>
        <end position="275"/>
    </location>
</feature>
<dbReference type="PANTHER" id="PTHR22812">
    <property type="entry name" value="CHROMOBOX PROTEIN"/>
    <property type="match status" value="1"/>
</dbReference>
<feature type="compositionally biased region" description="Acidic residues" evidence="4">
    <location>
        <begin position="85"/>
        <end position="94"/>
    </location>
</feature>
<feature type="domain" description="Chromo" evidence="5">
    <location>
        <begin position="261"/>
        <end position="322"/>
    </location>
</feature>
<dbReference type="CDD" id="cd00024">
    <property type="entry name" value="CD_CSD"/>
    <property type="match status" value="1"/>
</dbReference>
<protein>
    <recommendedName>
        <fullName evidence="5">Chromo domain-containing protein</fullName>
    </recommendedName>
</protein>
<evidence type="ECO:0000256" key="3">
    <source>
        <dbReference type="ARBA" id="ARBA00023242"/>
    </source>
</evidence>
<dbReference type="InterPro" id="IPR017984">
    <property type="entry name" value="Chromo_dom_subgr"/>
</dbReference>
<gene>
    <name evidence="6" type="ORF">Daus18300_007780</name>
</gene>
<dbReference type="SUPFAM" id="SSF54160">
    <property type="entry name" value="Chromo domain-like"/>
    <property type="match status" value="1"/>
</dbReference>
<comment type="subunit">
    <text evidence="2">Component of the NuA4 histone acetyltransferase complex.</text>
</comment>
<keyword evidence="7" id="KW-1185">Reference proteome</keyword>
<proteinExistence type="predicted"/>
<dbReference type="PROSITE" id="PS50013">
    <property type="entry name" value="CHROMO_2"/>
    <property type="match status" value="1"/>
</dbReference>
<dbReference type="InterPro" id="IPR051219">
    <property type="entry name" value="Heterochromatin_chromo-domain"/>
</dbReference>
<feature type="compositionally biased region" description="Low complexity" evidence="4">
    <location>
        <begin position="137"/>
        <end position="158"/>
    </location>
</feature>
<keyword evidence="3" id="KW-0539">Nucleus</keyword>
<evidence type="ECO:0000256" key="2">
    <source>
        <dbReference type="ARBA" id="ARBA00011353"/>
    </source>
</evidence>
<dbReference type="InterPro" id="IPR023780">
    <property type="entry name" value="Chromo_domain"/>
</dbReference>
<dbReference type="PROSITE" id="PS00598">
    <property type="entry name" value="CHROMO_1"/>
    <property type="match status" value="1"/>
</dbReference>
<name>A0ABR3WLE8_9PEZI</name>
<dbReference type="EMBL" id="JAWRVE010000069">
    <property type="protein sequence ID" value="KAL1864356.1"/>
    <property type="molecule type" value="Genomic_DNA"/>
</dbReference>
<feature type="region of interest" description="Disordered" evidence="4">
    <location>
        <begin position="316"/>
        <end position="367"/>
    </location>
</feature>
<feature type="compositionally biased region" description="Low complexity" evidence="4">
    <location>
        <begin position="166"/>
        <end position="186"/>
    </location>
</feature>
<dbReference type="InterPro" id="IPR016197">
    <property type="entry name" value="Chromo-like_dom_sf"/>
</dbReference>
<evidence type="ECO:0000256" key="1">
    <source>
        <dbReference type="ARBA" id="ARBA00004123"/>
    </source>
</evidence>
<organism evidence="6 7">
    <name type="scientific">Diaporthe australafricana</name>
    <dbReference type="NCBI Taxonomy" id="127596"/>
    <lineage>
        <taxon>Eukaryota</taxon>
        <taxon>Fungi</taxon>
        <taxon>Dikarya</taxon>
        <taxon>Ascomycota</taxon>
        <taxon>Pezizomycotina</taxon>
        <taxon>Sordariomycetes</taxon>
        <taxon>Sordariomycetidae</taxon>
        <taxon>Diaporthales</taxon>
        <taxon>Diaporthaceae</taxon>
        <taxon>Diaporthe</taxon>
    </lineage>
</organism>
<feature type="compositionally biased region" description="Basic and acidic residues" evidence="4">
    <location>
        <begin position="316"/>
        <end position="330"/>
    </location>
</feature>
<sequence>MTRPLIIASLAPLRLSPGVLNPDARPKTAEYLSPRKFASFISRTVFNSGPPRPSQQNAMPPLLDDEMDGFLDDVPFPIIGSDIYGNDEDDEEPLDSGPVIPDILKEEVVETVVRIENGDEESDDDEENNDDDDQDIENGISSDDAMPEAPMDMPAPVSAKKRGRAAKGASRVATPAKKGPKAAKAAVGRKRKAEEEADEPAAKRPGRGRATAAAAREGIKEASKKRPRAAPSTAKEAPKAGRGRPGRKPKVEKEEPADEEYEVEKILDSEKDAKSKQALFLVKWKGYGEEENTWEPKTNLMHAKDLLKEYEAANKEEAAGTKEAKKEKAAAKKSAPVKKAPAKDPAKKPAGKAAGPGRPGRGRPKRN</sequence>
<dbReference type="InterPro" id="IPR023779">
    <property type="entry name" value="Chromodomain_CS"/>
</dbReference>
<accession>A0ABR3WLE8</accession>
<evidence type="ECO:0000313" key="7">
    <source>
        <dbReference type="Proteomes" id="UP001583177"/>
    </source>
</evidence>
<evidence type="ECO:0000256" key="4">
    <source>
        <dbReference type="SAM" id="MobiDB-lite"/>
    </source>
</evidence>
<dbReference type="SMART" id="SM00298">
    <property type="entry name" value="CHROMO"/>
    <property type="match status" value="1"/>
</dbReference>
<dbReference type="PRINTS" id="PR00504">
    <property type="entry name" value="CHROMODOMAIN"/>
</dbReference>
<feature type="compositionally biased region" description="Acidic residues" evidence="4">
    <location>
        <begin position="118"/>
        <end position="136"/>
    </location>
</feature>
<reference evidence="6 7" key="1">
    <citation type="journal article" date="2024" name="IMA Fungus">
        <title>IMA Genome - F19 : A genome assembly and annotation guide to empower mycologists, including annotated draft genome sequences of Ceratocystis pirilliformis, Diaporthe australafricana, Fusarium ophioides, Paecilomyces lecythidis, and Sporothrix stenoceras.</title>
        <authorList>
            <person name="Aylward J."/>
            <person name="Wilson A.M."/>
            <person name="Visagie C.M."/>
            <person name="Spraker J."/>
            <person name="Barnes I."/>
            <person name="Buitendag C."/>
            <person name="Ceriani C."/>
            <person name="Del Mar Angel L."/>
            <person name="du Plessis D."/>
            <person name="Fuchs T."/>
            <person name="Gasser K."/>
            <person name="Kramer D."/>
            <person name="Li W."/>
            <person name="Munsamy K."/>
            <person name="Piso A."/>
            <person name="Price J.L."/>
            <person name="Sonnekus B."/>
            <person name="Thomas C."/>
            <person name="van der Nest A."/>
            <person name="van Dijk A."/>
            <person name="van Heerden A."/>
            <person name="van Vuuren N."/>
            <person name="Yilmaz N."/>
            <person name="Duong T.A."/>
            <person name="van der Merwe N.A."/>
            <person name="Wingfield M.J."/>
            <person name="Wingfield B.D."/>
        </authorList>
    </citation>
    <scope>NUCLEOTIDE SEQUENCE [LARGE SCALE GENOMIC DNA]</scope>
    <source>
        <strain evidence="6 7">CMW 18300</strain>
    </source>
</reference>
<comment type="subcellular location">
    <subcellularLocation>
        <location evidence="1">Nucleus</location>
    </subcellularLocation>
</comment>
<dbReference type="InterPro" id="IPR000953">
    <property type="entry name" value="Chromo/chromo_shadow_dom"/>
</dbReference>
<dbReference type="Pfam" id="PF00385">
    <property type="entry name" value="Chromo"/>
    <property type="match status" value="1"/>
</dbReference>
<evidence type="ECO:0000313" key="6">
    <source>
        <dbReference type="EMBL" id="KAL1864356.1"/>
    </source>
</evidence>
<comment type="caution">
    <text evidence="6">The sequence shown here is derived from an EMBL/GenBank/DDBJ whole genome shotgun (WGS) entry which is preliminary data.</text>
</comment>